<evidence type="ECO:0000313" key="3">
    <source>
        <dbReference type="Proteomes" id="UP001304467"/>
    </source>
</evidence>
<feature type="transmembrane region" description="Helical" evidence="1">
    <location>
        <begin position="90"/>
        <end position="109"/>
    </location>
</feature>
<reference evidence="2 3" key="1">
    <citation type="journal article" date="2023" name="Front. Microbiol.">
        <title>Genomic analyses of Burkholderia respiratory isolates indicates two evolutionarily distinct B. anthina clades.</title>
        <authorList>
            <person name="Pham A."/>
            <person name="Volmer J.G."/>
            <person name="Chambers D.C."/>
            <person name="Smith D.J."/>
            <person name="Reid D.W."/>
            <person name="Burr L."/>
            <person name="Wells T.J."/>
        </authorList>
    </citation>
    <scope>NUCLEOTIDE SEQUENCE [LARGE SCALE GENOMIC DNA]</scope>
    <source>
        <strain evidence="2 3">BCCIQ07A</strain>
    </source>
</reference>
<evidence type="ECO:0000313" key="2">
    <source>
        <dbReference type="EMBL" id="MEB2579151.1"/>
    </source>
</evidence>
<keyword evidence="1" id="KW-0472">Membrane</keyword>
<accession>A0ABU5WJI2</accession>
<proteinExistence type="predicted"/>
<dbReference type="Pfam" id="PF10947">
    <property type="entry name" value="DUF2628"/>
    <property type="match status" value="1"/>
</dbReference>
<keyword evidence="1" id="KW-1133">Transmembrane helix</keyword>
<feature type="transmembrane region" description="Helical" evidence="1">
    <location>
        <begin position="57"/>
        <end position="78"/>
    </location>
</feature>
<dbReference type="RefSeq" id="WP_059580361.1">
    <property type="nucleotide sequence ID" value="NZ_JAWRKY010000010.1"/>
</dbReference>
<evidence type="ECO:0000256" key="1">
    <source>
        <dbReference type="SAM" id="Phobius"/>
    </source>
</evidence>
<gene>
    <name evidence="2" type="ORF">SB593_09290</name>
</gene>
<comment type="caution">
    <text evidence="2">The sequence shown here is derived from an EMBL/GenBank/DDBJ whole genome shotgun (WGS) entry which is preliminary data.</text>
</comment>
<dbReference type="InterPro" id="IPR024399">
    <property type="entry name" value="DUF2628"/>
</dbReference>
<keyword evidence="1" id="KW-0812">Transmembrane</keyword>
<name>A0ABU5WJI2_9BURK</name>
<sequence length="168" mass="18736">MSETTTPVSTDEIAAYVGKKARWYETKWAIAATRRSKHSWNWAAFLVGPFWMAYRGMYWHALALFGIVFGLSLIEMLFFPNFFDSSQSNAIGIGISVMLGLHGNSFYQAHVRRAITRLRPHSAPGDSFLALLSVQGGTNWLAVIGFAVAFVFFCYATSLIHALVAAFR</sequence>
<dbReference type="Proteomes" id="UP001304467">
    <property type="component" value="Unassembled WGS sequence"/>
</dbReference>
<keyword evidence="3" id="KW-1185">Reference proteome</keyword>
<protein>
    <submittedName>
        <fullName evidence="2">DUF2628 domain-containing protein</fullName>
    </submittedName>
</protein>
<organism evidence="2 3">
    <name type="scientific">Burkholderia anthinoferrum</name>
    <dbReference type="NCBI Taxonomy" id="3090833"/>
    <lineage>
        <taxon>Bacteria</taxon>
        <taxon>Pseudomonadati</taxon>
        <taxon>Pseudomonadota</taxon>
        <taxon>Betaproteobacteria</taxon>
        <taxon>Burkholderiales</taxon>
        <taxon>Burkholderiaceae</taxon>
        <taxon>Burkholderia</taxon>
    </lineage>
</organism>
<feature type="transmembrane region" description="Helical" evidence="1">
    <location>
        <begin position="140"/>
        <end position="167"/>
    </location>
</feature>
<dbReference type="EMBL" id="JAWRLE010000011">
    <property type="protein sequence ID" value="MEB2579151.1"/>
    <property type="molecule type" value="Genomic_DNA"/>
</dbReference>